<keyword evidence="1" id="KW-1133">Transmembrane helix</keyword>
<dbReference type="EMBL" id="CAKOGP040002313">
    <property type="protein sequence ID" value="CAJ1967017.1"/>
    <property type="molecule type" value="Genomic_DNA"/>
</dbReference>
<evidence type="ECO:0000256" key="1">
    <source>
        <dbReference type="SAM" id="Phobius"/>
    </source>
</evidence>
<dbReference type="AlphaFoldDB" id="A0AAD2GA53"/>
<protein>
    <submittedName>
        <fullName evidence="2">Uncharacterized protein</fullName>
    </submittedName>
</protein>
<proteinExistence type="predicted"/>
<dbReference type="Proteomes" id="UP001295423">
    <property type="component" value="Unassembled WGS sequence"/>
</dbReference>
<reference evidence="2" key="1">
    <citation type="submission" date="2023-08" db="EMBL/GenBank/DDBJ databases">
        <authorList>
            <person name="Audoor S."/>
            <person name="Bilcke G."/>
        </authorList>
    </citation>
    <scope>NUCLEOTIDE SEQUENCE</scope>
</reference>
<evidence type="ECO:0000313" key="2">
    <source>
        <dbReference type="EMBL" id="CAJ1967017.1"/>
    </source>
</evidence>
<name>A0AAD2GA53_9STRA</name>
<sequence>MCQANDLAQRRHRAAYVAPSADLYPDTASAGAADDDVTTASLIPLLVEVPSHSNYDRPVSPPSSIDWLDLEGALEADKKSRNINLWRVKVMDIVKACKRWFMDIVAVVYMCFLGCFVYDVEVRVVKSNRRRMRERRVIVRNEGARRRNRPVRTTSLLLREDDERTQPYGFV</sequence>
<keyword evidence="3" id="KW-1185">Reference proteome</keyword>
<comment type="caution">
    <text evidence="2">The sequence shown here is derived from an EMBL/GenBank/DDBJ whole genome shotgun (WGS) entry which is preliminary data.</text>
</comment>
<accession>A0AAD2GA53</accession>
<gene>
    <name evidence="2" type="ORF">CYCCA115_LOCUS22570</name>
</gene>
<keyword evidence="1" id="KW-0812">Transmembrane</keyword>
<evidence type="ECO:0000313" key="3">
    <source>
        <dbReference type="Proteomes" id="UP001295423"/>
    </source>
</evidence>
<feature type="transmembrane region" description="Helical" evidence="1">
    <location>
        <begin position="100"/>
        <end position="125"/>
    </location>
</feature>
<keyword evidence="1" id="KW-0472">Membrane</keyword>
<organism evidence="2 3">
    <name type="scientific">Cylindrotheca closterium</name>
    <dbReference type="NCBI Taxonomy" id="2856"/>
    <lineage>
        <taxon>Eukaryota</taxon>
        <taxon>Sar</taxon>
        <taxon>Stramenopiles</taxon>
        <taxon>Ochrophyta</taxon>
        <taxon>Bacillariophyta</taxon>
        <taxon>Bacillariophyceae</taxon>
        <taxon>Bacillariophycidae</taxon>
        <taxon>Bacillariales</taxon>
        <taxon>Bacillariaceae</taxon>
        <taxon>Cylindrotheca</taxon>
    </lineage>
</organism>